<evidence type="ECO:0000256" key="9">
    <source>
        <dbReference type="PIRSR" id="PIRSR601461-2"/>
    </source>
</evidence>
<dbReference type="PROSITE" id="PS51767">
    <property type="entry name" value="PEPTIDASE_A1"/>
    <property type="match status" value="1"/>
</dbReference>
<dbReference type="GO" id="GO:0004190">
    <property type="term" value="F:aspartic-type endopeptidase activity"/>
    <property type="evidence" value="ECO:0007669"/>
    <property type="project" value="UniProtKB-KW"/>
</dbReference>
<keyword evidence="3 10" id="KW-0732">Signal</keyword>
<evidence type="ECO:0000256" key="10">
    <source>
        <dbReference type="SAM" id="SignalP"/>
    </source>
</evidence>
<dbReference type="GO" id="GO:0006508">
    <property type="term" value="P:proteolysis"/>
    <property type="evidence" value="ECO:0007669"/>
    <property type="project" value="UniProtKB-KW"/>
</dbReference>
<evidence type="ECO:0000256" key="1">
    <source>
        <dbReference type="ARBA" id="ARBA00007447"/>
    </source>
</evidence>
<dbReference type="PANTHER" id="PTHR47966">
    <property type="entry name" value="BETA-SITE APP-CLEAVING ENZYME, ISOFORM A-RELATED"/>
    <property type="match status" value="1"/>
</dbReference>
<organism evidence="12 13">
    <name type="scientific">Mucor circinelloides f. lusitanicus</name>
    <name type="common">Mucor racemosus var. lusitanicus</name>
    <dbReference type="NCBI Taxonomy" id="29924"/>
    <lineage>
        <taxon>Eukaryota</taxon>
        <taxon>Fungi</taxon>
        <taxon>Fungi incertae sedis</taxon>
        <taxon>Mucoromycota</taxon>
        <taxon>Mucoromycotina</taxon>
        <taxon>Mucoromycetes</taxon>
        <taxon>Mucorales</taxon>
        <taxon>Mucorineae</taxon>
        <taxon>Mucoraceae</taxon>
        <taxon>Mucor</taxon>
    </lineage>
</organism>
<evidence type="ECO:0000259" key="11">
    <source>
        <dbReference type="PROSITE" id="PS51767"/>
    </source>
</evidence>
<dbReference type="PRINTS" id="PR00792">
    <property type="entry name" value="PEPSIN"/>
</dbReference>
<feature type="active site" evidence="8">
    <location>
        <position position="74"/>
    </location>
</feature>
<keyword evidence="4" id="KW-0064">Aspartyl protease</keyword>
<comment type="similarity">
    <text evidence="1">Belongs to the peptidase A1 family.</text>
</comment>
<feature type="domain" description="Peptidase A1" evidence="11">
    <location>
        <begin position="56"/>
        <end position="402"/>
    </location>
</feature>
<sequence>MLKLILLFIYLFIIAPAQADGDTISLPIEKSNQLNRLQKRSAAHSLQLYNNQGAEYLINIGIGTPVQNFTVSLDTGSSDLWVPSTSCSEQECPYSRFDPSKSSTFTIVNDTPPFYIAYGIGSVNGTFAKDDVRLGNAHISQQIFGLASSTQDLILMSSSPSNGILGLGYPALTTGDVKYDPFLFRLHKEGLIQEPVFSVSMGSVHDQGWTGELLLGGTNPEKYVGEIAYEPVWGENTYWMVGGKSIHIVKETTQSEVMLNSTFASVRGLIIDTGTTLTYMDHALADEIVRMVAGNVVLDQMSGVYLIDCGVRGDATTDYFLEFTMEKTKLVIPINDLILPLVGGAGVGGPDEKDLCMFGIAPWMTTGTSQKMNEKGWILIGDSVLRSTYLVFDMKNHQIGFAKTSMHATKEALSSLDSGTPSPNMSLHKLKIIFGVALIIVTLILNS</sequence>
<dbReference type="FunFam" id="2.40.70.10:FF:000008">
    <property type="entry name" value="Cathepsin D"/>
    <property type="match status" value="1"/>
</dbReference>
<dbReference type="Gene3D" id="2.40.70.10">
    <property type="entry name" value="Acid Proteases"/>
    <property type="match status" value="2"/>
</dbReference>
<evidence type="ECO:0000256" key="5">
    <source>
        <dbReference type="ARBA" id="ARBA00022801"/>
    </source>
</evidence>
<gene>
    <name evidence="12" type="ORF">FB192DRAFT_1122000</name>
</gene>
<keyword evidence="6" id="KW-0865">Zymogen</keyword>
<evidence type="ECO:0000256" key="3">
    <source>
        <dbReference type="ARBA" id="ARBA00022729"/>
    </source>
</evidence>
<feature type="chain" id="PRO_5034757476" evidence="10">
    <location>
        <begin position="20"/>
        <end position="447"/>
    </location>
</feature>
<evidence type="ECO:0000256" key="6">
    <source>
        <dbReference type="ARBA" id="ARBA00023145"/>
    </source>
</evidence>
<evidence type="ECO:0000256" key="2">
    <source>
        <dbReference type="ARBA" id="ARBA00022670"/>
    </source>
</evidence>
<reference evidence="12 13" key="1">
    <citation type="submission" date="2019-09" db="EMBL/GenBank/DDBJ databases">
        <authorList>
            <consortium name="DOE Joint Genome Institute"/>
            <person name="Mondo S.J."/>
            <person name="Navarro-Mendoza M.I."/>
            <person name="Perez-Arques C."/>
            <person name="Panchal S."/>
            <person name="Nicolas F.E."/>
            <person name="Ganguly P."/>
            <person name="Pangilinan J."/>
            <person name="Grigoriev I."/>
            <person name="Heitman J."/>
            <person name="Sanya K."/>
            <person name="Garre V."/>
        </authorList>
    </citation>
    <scope>NUCLEOTIDE SEQUENCE [LARGE SCALE GENOMIC DNA]</scope>
    <source>
        <strain evidence="12 13">MU402</strain>
    </source>
</reference>
<comment type="caution">
    <text evidence="12">The sequence shown here is derived from an EMBL/GenBank/DDBJ whole genome shotgun (WGS) entry which is preliminary data.</text>
</comment>
<dbReference type="Proteomes" id="UP000469890">
    <property type="component" value="Unassembled WGS sequence"/>
</dbReference>
<dbReference type="InterPro" id="IPR033121">
    <property type="entry name" value="PEPTIDASE_A1"/>
</dbReference>
<keyword evidence="7 9" id="KW-1015">Disulfide bond</keyword>
<proteinExistence type="inferred from homology"/>
<dbReference type="InterPro" id="IPR001461">
    <property type="entry name" value="Aspartic_peptidase_A1"/>
</dbReference>
<feature type="signal peptide" evidence="10">
    <location>
        <begin position="1"/>
        <end position="19"/>
    </location>
</feature>
<dbReference type="EMBL" id="JAAECE010000005">
    <property type="protein sequence ID" value="KAF1800792.1"/>
    <property type="molecule type" value="Genomic_DNA"/>
</dbReference>
<keyword evidence="5" id="KW-0378">Hydrolase</keyword>
<feature type="active site" evidence="8">
    <location>
        <position position="272"/>
    </location>
</feature>
<evidence type="ECO:0000256" key="7">
    <source>
        <dbReference type="ARBA" id="ARBA00023157"/>
    </source>
</evidence>
<dbReference type="CDD" id="cd05471">
    <property type="entry name" value="pepsin_like"/>
    <property type="match status" value="1"/>
</dbReference>
<keyword evidence="2" id="KW-0645">Protease</keyword>
<evidence type="ECO:0000256" key="4">
    <source>
        <dbReference type="ARBA" id="ARBA00022750"/>
    </source>
</evidence>
<dbReference type="InterPro" id="IPR021109">
    <property type="entry name" value="Peptidase_aspartic_dom_sf"/>
</dbReference>
<dbReference type="AlphaFoldDB" id="A0A8H4EZV3"/>
<dbReference type="Pfam" id="PF00026">
    <property type="entry name" value="Asp"/>
    <property type="match status" value="1"/>
</dbReference>
<evidence type="ECO:0000256" key="8">
    <source>
        <dbReference type="PIRSR" id="PIRSR601461-1"/>
    </source>
</evidence>
<protein>
    <submittedName>
        <fullName evidence="12">Aspartic peptidase domain-containing protein</fullName>
    </submittedName>
</protein>
<name>A0A8H4EZV3_MUCCL</name>
<dbReference type="PANTHER" id="PTHR47966:SF51">
    <property type="entry name" value="BETA-SITE APP-CLEAVING ENZYME, ISOFORM A-RELATED"/>
    <property type="match status" value="1"/>
</dbReference>
<dbReference type="InterPro" id="IPR034164">
    <property type="entry name" value="Pepsin-like_dom"/>
</dbReference>
<evidence type="ECO:0000313" key="12">
    <source>
        <dbReference type="EMBL" id="KAF1800792.1"/>
    </source>
</evidence>
<evidence type="ECO:0000313" key="13">
    <source>
        <dbReference type="Proteomes" id="UP000469890"/>
    </source>
</evidence>
<accession>A0A8H4EZV3</accession>
<dbReference type="SUPFAM" id="SSF50630">
    <property type="entry name" value="Acid proteases"/>
    <property type="match status" value="1"/>
</dbReference>
<feature type="disulfide bond" evidence="9">
    <location>
        <begin position="87"/>
        <end position="92"/>
    </location>
</feature>